<dbReference type="Gene3D" id="3.40.50.720">
    <property type="entry name" value="NAD(P)-binding Rossmann-like Domain"/>
    <property type="match status" value="1"/>
</dbReference>
<dbReference type="Proteomes" id="UP000242875">
    <property type="component" value="Unassembled WGS sequence"/>
</dbReference>
<dbReference type="Pfam" id="PF08240">
    <property type="entry name" value="ADH_N"/>
    <property type="match status" value="1"/>
</dbReference>
<feature type="domain" description="Enoyl reductase (ER)" evidence="1">
    <location>
        <begin position="10"/>
        <end position="333"/>
    </location>
</feature>
<dbReference type="InterPro" id="IPR011032">
    <property type="entry name" value="GroES-like_sf"/>
</dbReference>
<evidence type="ECO:0000313" key="3">
    <source>
        <dbReference type="Proteomes" id="UP000242875"/>
    </source>
</evidence>
<dbReference type="EMBL" id="MVBO01000010">
    <property type="protein sequence ID" value="OZJ05764.1"/>
    <property type="molecule type" value="Genomic_DNA"/>
</dbReference>
<dbReference type="InterPro" id="IPR036291">
    <property type="entry name" value="NAD(P)-bd_dom_sf"/>
</dbReference>
<dbReference type="Gene3D" id="3.90.180.10">
    <property type="entry name" value="Medium-chain alcohol dehydrogenases, catalytic domain"/>
    <property type="match status" value="1"/>
</dbReference>
<evidence type="ECO:0000313" key="2">
    <source>
        <dbReference type="EMBL" id="OZJ05764.1"/>
    </source>
</evidence>
<organism evidence="2 3">
    <name type="scientific">Bifiguratus adelaidae</name>
    <dbReference type="NCBI Taxonomy" id="1938954"/>
    <lineage>
        <taxon>Eukaryota</taxon>
        <taxon>Fungi</taxon>
        <taxon>Fungi incertae sedis</taxon>
        <taxon>Mucoromycota</taxon>
        <taxon>Mucoromycotina</taxon>
        <taxon>Endogonomycetes</taxon>
        <taxon>Endogonales</taxon>
        <taxon>Endogonales incertae sedis</taxon>
        <taxon>Bifiguratus</taxon>
    </lineage>
</organism>
<dbReference type="Pfam" id="PF13602">
    <property type="entry name" value="ADH_zinc_N_2"/>
    <property type="match status" value="1"/>
</dbReference>
<dbReference type="InterPro" id="IPR013154">
    <property type="entry name" value="ADH-like_N"/>
</dbReference>
<protein>
    <recommendedName>
        <fullName evidence="1">Enoyl reductase (ER) domain-containing protein</fullName>
    </recommendedName>
</protein>
<dbReference type="SUPFAM" id="SSF50129">
    <property type="entry name" value="GroES-like"/>
    <property type="match status" value="1"/>
</dbReference>
<gene>
    <name evidence="2" type="ORF">BZG36_01323</name>
</gene>
<proteinExistence type="predicted"/>
<comment type="caution">
    <text evidence="2">The sequence shown here is derived from an EMBL/GenBank/DDBJ whole genome shotgun (WGS) entry which is preliminary data.</text>
</comment>
<evidence type="ECO:0000259" key="1">
    <source>
        <dbReference type="SMART" id="SM00829"/>
    </source>
</evidence>
<name>A0A261Y5L9_9FUNG</name>
<dbReference type="OrthoDB" id="9992527at2759"/>
<keyword evidence="3" id="KW-1185">Reference proteome</keyword>
<sequence length="337" mass="37020">MKAAYVTAYGGPEKIVVGEWDKPTATAPDHVVIEVFAASLNPIDYKRNRGDMRIMKSETFPHRFGYDVSGIVAETGTGVTNFNVGDAVYARVDEEEAGTLAEYVLTTESKCAKKPSNMNHKEAAALPLAAMTALQAFERAGVKNNNFKKAFITGGAGGVGHYAIQITKNVFGIEEVATTVSEKKMDLIKSLGADVVIDYKKEKYVEKLSNYDFVFDTTGEVVSTFPIIRKGGHAISIATIPDGDETARLMPINWFVKSLLNVMSWNTRRLAKVANVNYQYIFLRASGAELERIRQWVEEGKIKSVIDSIYSLDQSAEAMQKIMDGHATGKIVVEVKA</sequence>
<dbReference type="SMART" id="SM00829">
    <property type="entry name" value="PKS_ER"/>
    <property type="match status" value="1"/>
</dbReference>
<dbReference type="InterPro" id="IPR050700">
    <property type="entry name" value="YIM1/Zinc_Alcohol_DH_Fams"/>
</dbReference>
<accession>A0A261Y5L9</accession>
<dbReference type="PANTHER" id="PTHR11695">
    <property type="entry name" value="ALCOHOL DEHYDROGENASE RELATED"/>
    <property type="match status" value="1"/>
</dbReference>
<dbReference type="GO" id="GO:0016491">
    <property type="term" value="F:oxidoreductase activity"/>
    <property type="evidence" value="ECO:0007669"/>
    <property type="project" value="InterPro"/>
</dbReference>
<dbReference type="AlphaFoldDB" id="A0A261Y5L9"/>
<dbReference type="CDD" id="cd05289">
    <property type="entry name" value="MDR_like_2"/>
    <property type="match status" value="1"/>
</dbReference>
<dbReference type="PANTHER" id="PTHR11695:SF294">
    <property type="entry name" value="RETICULON-4-INTERACTING PROTEIN 1, MITOCHONDRIAL"/>
    <property type="match status" value="1"/>
</dbReference>
<dbReference type="SUPFAM" id="SSF51735">
    <property type="entry name" value="NAD(P)-binding Rossmann-fold domains"/>
    <property type="match status" value="1"/>
</dbReference>
<dbReference type="InterPro" id="IPR020843">
    <property type="entry name" value="ER"/>
</dbReference>
<dbReference type="GO" id="GO:0005739">
    <property type="term" value="C:mitochondrion"/>
    <property type="evidence" value="ECO:0007669"/>
    <property type="project" value="TreeGrafter"/>
</dbReference>
<reference evidence="2 3" key="1">
    <citation type="journal article" date="2017" name="Mycologia">
        <title>Bifiguratus adelaidae, gen. et sp. nov., a new member of Mucoromycotina in endophytic and soil-dwelling habitats.</title>
        <authorList>
            <person name="Torres-Cruz T.J."/>
            <person name="Billingsley Tobias T.L."/>
            <person name="Almatruk M."/>
            <person name="Hesse C."/>
            <person name="Kuske C.R."/>
            <person name="Desiro A."/>
            <person name="Benucci G.M."/>
            <person name="Bonito G."/>
            <person name="Stajich J.E."/>
            <person name="Dunlap C."/>
            <person name="Arnold A.E."/>
            <person name="Porras-Alfaro A."/>
        </authorList>
    </citation>
    <scope>NUCLEOTIDE SEQUENCE [LARGE SCALE GENOMIC DNA]</scope>
    <source>
        <strain evidence="2 3">AZ0501</strain>
    </source>
</reference>